<organism evidence="2 3">
    <name type="scientific">Candidatus Desulfatibia profunda</name>
    <dbReference type="NCBI Taxonomy" id="2841695"/>
    <lineage>
        <taxon>Bacteria</taxon>
        <taxon>Pseudomonadati</taxon>
        <taxon>Thermodesulfobacteriota</taxon>
        <taxon>Desulfobacteria</taxon>
        <taxon>Desulfobacterales</taxon>
        <taxon>Desulfobacterales incertae sedis</taxon>
        <taxon>Candidatus Desulfatibia</taxon>
    </lineage>
</organism>
<feature type="domain" description="HD" evidence="1">
    <location>
        <begin position="57"/>
        <end position="158"/>
    </location>
</feature>
<name>A0A8J6TK02_9BACT</name>
<proteinExistence type="predicted"/>
<dbReference type="Proteomes" id="UP000603434">
    <property type="component" value="Unassembled WGS sequence"/>
</dbReference>
<evidence type="ECO:0000313" key="3">
    <source>
        <dbReference type="Proteomes" id="UP000603434"/>
    </source>
</evidence>
<dbReference type="EMBL" id="JACNJH010000236">
    <property type="protein sequence ID" value="MBC8362947.1"/>
    <property type="molecule type" value="Genomic_DNA"/>
</dbReference>
<protein>
    <submittedName>
        <fullName evidence="2">HD domain-containing protein</fullName>
    </submittedName>
</protein>
<evidence type="ECO:0000259" key="1">
    <source>
        <dbReference type="Pfam" id="PF01966"/>
    </source>
</evidence>
<dbReference type="Gene3D" id="1.10.3210.10">
    <property type="entry name" value="Hypothetical protein af1432"/>
    <property type="match status" value="1"/>
</dbReference>
<dbReference type="AlphaFoldDB" id="A0A8J6TK02"/>
<comment type="caution">
    <text evidence="2">The sequence shown here is derived from an EMBL/GenBank/DDBJ whole genome shotgun (WGS) entry which is preliminary data.</text>
</comment>
<dbReference type="SUPFAM" id="SSF109604">
    <property type="entry name" value="HD-domain/PDEase-like"/>
    <property type="match status" value="1"/>
</dbReference>
<accession>A0A8J6TK02</accession>
<gene>
    <name evidence="2" type="ORF">H8E23_16305</name>
</gene>
<sequence length="245" mass="27740">MRQRARQIVTRFPPPDFYQDHRPATELSQHYFETHPITIALRTFVGGQLEEGFGHGLEHAVKVALDAGALMIIENKHAGQADNFINRRVIVVQCAGLLHDIQRKQENHAIQGAAYAKNILNVYPLDPNEIEDISRAILNHEAFKSTTDMEALEGILVSDCLYDADKFRWGPDNFTDTIWSMVTFSKTPVAKFMELYQQGMDMIAGIKDTFRTTTGKKYGPQFIDLGLAVGKELFQVIDTEFTHLL</sequence>
<reference evidence="2 3" key="1">
    <citation type="submission" date="2020-08" db="EMBL/GenBank/DDBJ databases">
        <title>Bridging the membrane lipid divide: bacteria of the FCB group superphylum have the potential to synthesize archaeal ether lipids.</title>
        <authorList>
            <person name="Villanueva L."/>
            <person name="Von Meijenfeldt F.A.B."/>
            <person name="Westbye A.B."/>
            <person name="Yadav S."/>
            <person name="Hopmans E.C."/>
            <person name="Dutilh B.E."/>
            <person name="Sinninghe Damste J.S."/>
        </authorList>
    </citation>
    <scope>NUCLEOTIDE SEQUENCE [LARGE SCALE GENOMIC DNA]</scope>
    <source>
        <strain evidence="2">NIOZ-UU30</strain>
    </source>
</reference>
<dbReference type="Pfam" id="PF01966">
    <property type="entry name" value="HD"/>
    <property type="match status" value="1"/>
</dbReference>
<dbReference type="InterPro" id="IPR006674">
    <property type="entry name" value="HD_domain"/>
</dbReference>
<evidence type="ECO:0000313" key="2">
    <source>
        <dbReference type="EMBL" id="MBC8362947.1"/>
    </source>
</evidence>